<dbReference type="InterPro" id="IPR036388">
    <property type="entry name" value="WH-like_DNA-bd_sf"/>
</dbReference>
<dbReference type="PIRSF" id="PIRSF005485">
    <property type="entry name" value="HrcA"/>
    <property type="match status" value="1"/>
</dbReference>
<feature type="domain" description="Heat-inducible transcription repressor HrcA C-terminal" evidence="5">
    <location>
        <begin position="117"/>
        <end position="338"/>
    </location>
</feature>
<dbReference type="InterPro" id="IPR036390">
    <property type="entry name" value="WH_DNA-bd_sf"/>
</dbReference>
<protein>
    <submittedName>
        <fullName evidence="7">Heat-inducible transcription repressor HrcA</fullName>
    </submittedName>
</protein>
<dbReference type="SUPFAM" id="SSF46785">
    <property type="entry name" value="Winged helix' DNA-binding domain"/>
    <property type="match status" value="1"/>
</dbReference>
<keyword evidence="2" id="KW-0805">Transcription regulation</keyword>
<dbReference type="PANTHER" id="PTHR34824">
    <property type="entry name" value="HEAT-INDUCIBLE TRANSCRIPTION REPRESSOR HRCA"/>
    <property type="match status" value="1"/>
</dbReference>
<evidence type="ECO:0000256" key="4">
    <source>
        <dbReference type="ARBA" id="ARBA00023163"/>
    </source>
</evidence>
<keyword evidence="3" id="KW-0346">Stress response</keyword>
<dbReference type="InterPro" id="IPR023120">
    <property type="entry name" value="WHTH_transcript_rep_HrcA_IDD"/>
</dbReference>
<evidence type="ECO:0000313" key="7">
    <source>
        <dbReference type="EMBL" id="VAW68688.1"/>
    </source>
</evidence>
<dbReference type="GO" id="GO:0045892">
    <property type="term" value="P:negative regulation of DNA-templated transcription"/>
    <property type="evidence" value="ECO:0007669"/>
    <property type="project" value="TreeGrafter"/>
</dbReference>
<dbReference type="NCBIfam" id="TIGR00331">
    <property type="entry name" value="hrcA"/>
    <property type="match status" value="1"/>
</dbReference>
<evidence type="ECO:0000256" key="3">
    <source>
        <dbReference type="ARBA" id="ARBA00023016"/>
    </source>
</evidence>
<name>A0A3B0XK97_9ZZZZ</name>
<dbReference type="Gene3D" id="3.30.450.40">
    <property type="match status" value="1"/>
</dbReference>
<dbReference type="Pfam" id="PF01628">
    <property type="entry name" value="HrcA"/>
    <property type="match status" value="1"/>
</dbReference>
<sequence>MPAKPSRHLSKTNLLNARSQNLLKALINCYVEEGVPVGSKTLAESAGLKISTATIRNVMAGLDSMGLVSAPHTSAGRVPTNLGFRMYVDSMLEFSPIESAIEGRLKEQLNADQDKDTLINIANNLLSDITQMAGVITLPKSGQLNLRRIEFLPLPDKKILAILVVNERDVQNRIIHVDKDHTQDELVKISNYLNQHFMGQDIFQIRALLMKELHSARSQVDKLMAAAVDLADQALKPDEEGEAYRLQGQANLIRFNSEADNASQLQQLFQIFQNKRDMLGLLDRCIQADDMQVFIGSEAGIDGLEEFSVISAPYGGKENTLGVLAVIGPTRMEYSKVISAVDITARFLSLALGAAE</sequence>
<dbReference type="InterPro" id="IPR029016">
    <property type="entry name" value="GAF-like_dom_sf"/>
</dbReference>
<dbReference type="InterPro" id="IPR021153">
    <property type="entry name" value="HrcA_C"/>
</dbReference>
<evidence type="ECO:0000256" key="1">
    <source>
        <dbReference type="ARBA" id="ARBA00022491"/>
    </source>
</evidence>
<reference evidence="7" key="1">
    <citation type="submission" date="2018-06" db="EMBL/GenBank/DDBJ databases">
        <authorList>
            <person name="Zhirakovskaya E."/>
        </authorList>
    </citation>
    <scope>NUCLEOTIDE SEQUENCE</scope>
</reference>
<dbReference type="Pfam" id="PF03444">
    <property type="entry name" value="WHD_HrcA"/>
    <property type="match status" value="1"/>
</dbReference>
<dbReference type="Gene3D" id="3.30.390.60">
    <property type="entry name" value="Heat-inducible transcription repressor hrca homolog, domain 3"/>
    <property type="match status" value="1"/>
</dbReference>
<feature type="domain" description="Winged helix-turn-helix transcription repressor HrcA DNA-binding" evidence="6">
    <location>
        <begin position="17"/>
        <end position="82"/>
    </location>
</feature>
<evidence type="ECO:0000256" key="2">
    <source>
        <dbReference type="ARBA" id="ARBA00023015"/>
    </source>
</evidence>
<dbReference type="EMBL" id="UOFI01000136">
    <property type="protein sequence ID" value="VAW68688.1"/>
    <property type="molecule type" value="Genomic_DNA"/>
</dbReference>
<keyword evidence="1" id="KW-0678">Repressor</keyword>
<proteinExistence type="inferred from homology"/>
<dbReference type="InterPro" id="IPR002571">
    <property type="entry name" value="HrcA"/>
</dbReference>
<evidence type="ECO:0000259" key="5">
    <source>
        <dbReference type="Pfam" id="PF01628"/>
    </source>
</evidence>
<dbReference type="SUPFAM" id="SSF55781">
    <property type="entry name" value="GAF domain-like"/>
    <property type="match status" value="1"/>
</dbReference>
<evidence type="ECO:0000259" key="6">
    <source>
        <dbReference type="Pfam" id="PF03444"/>
    </source>
</evidence>
<dbReference type="PANTHER" id="PTHR34824:SF1">
    <property type="entry name" value="HEAT-INDUCIBLE TRANSCRIPTION REPRESSOR HRCA"/>
    <property type="match status" value="1"/>
</dbReference>
<dbReference type="InterPro" id="IPR005104">
    <property type="entry name" value="WHTH_HrcA_DNA-bd"/>
</dbReference>
<organism evidence="7">
    <name type="scientific">hydrothermal vent metagenome</name>
    <dbReference type="NCBI Taxonomy" id="652676"/>
    <lineage>
        <taxon>unclassified sequences</taxon>
        <taxon>metagenomes</taxon>
        <taxon>ecological metagenomes</taxon>
    </lineage>
</organism>
<accession>A0A3B0XK97</accession>
<dbReference type="Gene3D" id="1.10.10.10">
    <property type="entry name" value="Winged helix-like DNA-binding domain superfamily/Winged helix DNA-binding domain"/>
    <property type="match status" value="1"/>
</dbReference>
<gene>
    <name evidence="7" type="ORF">MNBD_GAMMA09-1841</name>
</gene>
<dbReference type="HAMAP" id="MF_00081">
    <property type="entry name" value="HrcA"/>
    <property type="match status" value="1"/>
</dbReference>
<keyword evidence="4" id="KW-0804">Transcription</keyword>
<dbReference type="GO" id="GO:0003677">
    <property type="term" value="F:DNA binding"/>
    <property type="evidence" value="ECO:0007669"/>
    <property type="project" value="InterPro"/>
</dbReference>
<dbReference type="AlphaFoldDB" id="A0A3B0XK97"/>